<reference evidence="2 3" key="1">
    <citation type="submission" date="2015-10" db="EMBL/GenBank/DDBJ databases">
        <title>Draft genome sequence of Streptomyces sp. RV15, isolated from a marine sponge.</title>
        <authorList>
            <person name="Ruckert C."/>
            <person name="Abdelmohsen U.R."/>
            <person name="Winkler A."/>
            <person name="Hentschel U."/>
            <person name="Kalinowski J."/>
            <person name="Kampfer P."/>
            <person name="Glaeser S."/>
        </authorList>
    </citation>
    <scope>NUCLEOTIDE SEQUENCE [LARGE SCALE GENOMIC DNA]</scope>
    <source>
        <strain evidence="2 3">RV15</strain>
    </source>
</reference>
<proteinExistence type="predicted"/>
<evidence type="ECO:0000259" key="1">
    <source>
        <dbReference type="Pfam" id="PF06054"/>
    </source>
</evidence>
<dbReference type="Pfam" id="PF06054">
    <property type="entry name" value="CoiA_nuc"/>
    <property type="match status" value="1"/>
</dbReference>
<comment type="caution">
    <text evidence="2">The sequence shown here is derived from an EMBL/GenBank/DDBJ whole genome shotgun (WGS) entry which is preliminary data.</text>
</comment>
<dbReference type="EMBL" id="LMXB01000098">
    <property type="protein sequence ID" value="KUO15922.1"/>
    <property type="molecule type" value="Genomic_DNA"/>
</dbReference>
<gene>
    <name evidence="2" type="ORF">AQJ91_38545</name>
</gene>
<evidence type="ECO:0000313" key="2">
    <source>
        <dbReference type="EMBL" id="KUO15922.1"/>
    </source>
</evidence>
<dbReference type="Proteomes" id="UP000053260">
    <property type="component" value="Unassembled WGS sequence"/>
</dbReference>
<organism evidence="2 3">
    <name type="scientific">Streptomyces dysideae</name>
    <dbReference type="NCBI Taxonomy" id="909626"/>
    <lineage>
        <taxon>Bacteria</taxon>
        <taxon>Bacillati</taxon>
        <taxon>Actinomycetota</taxon>
        <taxon>Actinomycetes</taxon>
        <taxon>Kitasatosporales</taxon>
        <taxon>Streptomycetaceae</taxon>
        <taxon>Streptomyces</taxon>
    </lineage>
</organism>
<keyword evidence="3" id="KW-1185">Reference proteome</keyword>
<accession>A0A124IDQ7</accession>
<evidence type="ECO:0000313" key="3">
    <source>
        <dbReference type="Proteomes" id="UP000053260"/>
    </source>
</evidence>
<sequence length="270" mass="29508">MPLTARLYGHGTLDVTLDGLGVGMAWEAVYRVRPRPVLACTECGLAMHAKVSGRGGRFFAHDRRSTTCAAAGETEEHRALKRALAAAARETGHRAELEVRAAHGGWRADVLVTALSGARTALEAQVSSASVDEVLERTRRYQDDGLGVVWFTHRAARWLDRVPAARLYRPAGPDGPWIRLHPLVRRFSVVACAEVCDPSPFWHGPVHASWDHGEERDLPQFVDALLYSRLVPRTATTALGTRYDGWAAPEDVTAAEEYAASMQATRPAPA</sequence>
<dbReference type="InterPro" id="IPR010330">
    <property type="entry name" value="CoiA_nuc"/>
</dbReference>
<dbReference type="RefSeq" id="WP_067031533.1">
    <property type="nucleotide sequence ID" value="NZ_KQ949110.1"/>
</dbReference>
<dbReference type="STRING" id="909626.AQJ91_38545"/>
<feature type="domain" description="Competence protein CoiA nuclease-like" evidence="1">
    <location>
        <begin position="73"/>
        <end position="152"/>
    </location>
</feature>
<protein>
    <recommendedName>
        <fullName evidence="1">Competence protein CoiA nuclease-like domain-containing protein</fullName>
    </recommendedName>
</protein>
<dbReference type="AlphaFoldDB" id="A0A124IDQ7"/>
<name>A0A124IDQ7_9ACTN</name>
<dbReference type="OrthoDB" id="4916564at2"/>